<feature type="modified residue" description="4-aspartylphosphate" evidence="6">
    <location>
        <position position="56"/>
    </location>
</feature>
<evidence type="ECO:0000256" key="6">
    <source>
        <dbReference type="PROSITE-ProRule" id="PRU00169"/>
    </source>
</evidence>
<dbReference type="EMBL" id="MCIF01000002">
    <property type="protein sequence ID" value="RAQ94925.1"/>
    <property type="molecule type" value="Genomic_DNA"/>
</dbReference>
<dbReference type="SUPFAM" id="SSF52172">
    <property type="entry name" value="CheY-like"/>
    <property type="match status" value="1"/>
</dbReference>
<dbReference type="Gene3D" id="6.10.250.690">
    <property type="match status" value="1"/>
</dbReference>
<keyword evidence="2" id="KW-0902">Two-component regulatory system</keyword>
<dbReference type="OrthoDB" id="9802426at2"/>
<dbReference type="RefSeq" id="WP_112427227.1">
    <property type="nucleotide sequence ID" value="NZ_MCIF01000002.1"/>
</dbReference>
<dbReference type="GO" id="GO:0032993">
    <property type="term" value="C:protein-DNA complex"/>
    <property type="evidence" value="ECO:0007669"/>
    <property type="project" value="TreeGrafter"/>
</dbReference>
<evidence type="ECO:0000259" key="8">
    <source>
        <dbReference type="PROSITE" id="PS50110"/>
    </source>
</evidence>
<keyword evidence="3" id="KW-0805">Transcription regulation</keyword>
<gene>
    <name evidence="10" type="ORF">A4R35_05215</name>
</gene>
<feature type="domain" description="OmpR/PhoB-type" evidence="9">
    <location>
        <begin position="132"/>
        <end position="231"/>
    </location>
</feature>
<dbReference type="PROSITE" id="PS51755">
    <property type="entry name" value="OMPR_PHOB"/>
    <property type="match status" value="1"/>
</dbReference>
<dbReference type="Pfam" id="PF00072">
    <property type="entry name" value="Response_reg"/>
    <property type="match status" value="1"/>
</dbReference>
<dbReference type="GO" id="GO:0000976">
    <property type="term" value="F:transcription cis-regulatory region binding"/>
    <property type="evidence" value="ECO:0007669"/>
    <property type="project" value="TreeGrafter"/>
</dbReference>
<evidence type="ECO:0000259" key="9">
    <source>
        <dbReference type="PROSITE" id="PS51755"/>
    </source>
</evidence>
<evidence type="ECO:0000256" key="7">
    <source>
        <dbReference type="PROSITE-ProRule" id="PRU01091"/>
    </source>
</evidence>
<dbReference type="CDD" id="cd00383">
    <property type="entry name" value="trans_reg_C"/>
    <property type="match status" value="1"/>
</dbReference>
<dbReference type="Gene3D" id="1.10.10.10">
    <property type="entry name" value="Winged helix-like DNA-binding domain superfamily/Winged helix DNA-binding domain"/>
    <property type="match status" value="1"/>
</dbReference>
<organism evidence="10 11">
    <name type="scientific">Thermogemmatispora tikiterensis</name>
    <dbReference type="NCBI Taxonomy" id="1825093"/>
    <lineage>
        <taxon>Bacteria</taxon>
        <taxon>Bacillati</taxon>
        <taxon>Chloroflexota</taxon>
        <taxon>Ktedonobacteria</taxon>
        <taxon>Thermogemmatisporales</taxon>
        <taxon>Thermogemmatisporaceae</taxon>
        <taxon>Thermogemmatispora</taxon>
    </lineage>
</organism>
<dbReference type="GO" id="GO:0006355">
    <property type="term" value="P:regulation of DNA-templated transcription"/>
    <property type="evidence" value="ECO:0007669"/>
    <property type="project" value="InterPro"/>
</dbReference>
<protein>
    <submittedName>
        <fullName evidence="10">DNA-binding response regulator</fullName>
    </submittedName>
</protein>
<evidence type="ECO:0000256" key="1">
    <source>
        <dbReference type="ARBA" id="ARBA00022553"/>
    </source>
</evidence>
<sequence length="244" mass="27082">MASFGATILVVEDEPELAGALERSLMAHGYRVQSTGSGEEALALFSRTHPDLVLLDLLLPDVSGLEVCRRIRAVSPTPIIVLSVKNSEHDKVEALDLGADDYVAKPFGIAEVLARIRVALRRLERQNGHSAEEQVRIGPLVVDLGSRRVLLNGHDVALTPTEYELLRIFVTHRGKLLTRQMLLQMLWGAASYDRMHSLHVYVAQLRQKIEPRPGEPRLILTIPGVGYRFSDEVEAARELDSSEP</sequence>
<dbReference type="InterPro" id="IPR001789">
    <property type="entry name" value="Sig_transdc_resp-reg_receiver"/>
</dbReference>
<dbReference type="SMART" id="SM00862">
    <property type="entry name" value="Trans_reg_C"/>
    <property type="match status" value="1"/>
</dbReference>
<reference evidence="10 11" key="1">
    <citation type="submission" date="2016-08" db="EMBL/GenBank/DDBJ databases">
        <title>Analysis of Carbohydrate Active Enzymes in Thermogemmatispora T81 Reveals Carbohydrate Degradation Ability.</title>
        <authorList>
            <person name="Tomazini A."/>
            <person name="Lal S."/>
            <person name="Stott M."/>
            <person name="Henrissat B."/>
            <person name="Polikarpov I."/>
            <person name="Sparling R."/>
            <person name="Levin D.B."/>
        </authorList>
    </citation>
    <scope>NUCLEOTIDE SEQUENCE [LARGE SCALE GENOMIC DNA]</scope>
    <source>
        <strain evidence="10 11">T81</strain>
    </source>
</reference>
<keyword evidence="11" id="KW-1185">Reference proteome</keyword>
<dbReference type="PANTHER" id="PTHR48111">
    <property type="entry name" value="REGULATOR OF RPOS"/>
    <property type="match status" value="1"/>
</dbReference>
<comment type="caution">
    <text evidence="10">The sequence shown here is derived from an EMBL/GenBank/DDBJ whole genome shotgun (WGS) entry which is preliminary data.</text>
</comment>
<dbReference type="InterPro" id="IPR039420">
    <property type="entry name" value="WalR-like"/>
</dbReference>
<dbReference type="FunFam" id="3.40.50.2300:FF:000001">
    <property type="entry name" value="DNA-binding response regulator PhoB"/>
    <property type="match status" value="1"/>
</dbReference>
<accession>A0A328VL47</accession>
<evidence type="ECO:0000256" key="4">
    <source>
        <dbReference type="ARBA" id="ARBA00023125"/>
    </source>
</evidence>
<evidence type="ECO:0000313" key="10">
    <source>
        <dbReference type="EMBL" id="RAQ94925.1"/>
    </source>
</evidence>
<dbReference type="Gene3D" id="3.40.50.2300">
    <property type="match status" value="1"/>
</dbReference>
<dbReference type="GO" id="GO:0000156">
    <property type="term" value="F:phosphorelay response regulator activity"/>
    <property type="evidence" value="ECO:0007669"/>
    <property type="project" value="TreeGrafter"/>
</dbReference>
<keyword evidence="4 7" id="KW-0238">DNA-binding</keyword>
<dbReference type="InterPro" id="IPR011006">
    <property type="entry name" value="CheY-like_superfamily"/>
</dbReference>
<evidence type="ECO:0000256" key="3">
    <source>
        <dbReference type="ARBA" id="ARBA00023015"/>
    </source>
</evidence>
<dbReference type="SMART" id="SM00448">
    <property type="entry name" value="REC"/>
    <property type="match status" value="1"/>
</dbReference>
<keyword evidence="1 6" id="KW-0597">Phosphoprotein</keyword>
<evidence type="ECO:0000313" key="11">
    <source>
        <dbReference type="Proteomes" id="UP000248706"/>
    </source>
</evidence>
<feature type="domain" description="Response regulatory" evidence="8">
    <location>
        <begin position="7"/>
        <end position="120"/>
    </location>
</feature>
<dbReference type="InterPro" id="IPR001867">
    <property type="entry name" value="OmpR/PhoB-type_DNA-bd"/>
</dbReference>
<dbReference type="PROSITE" id="PS50110">
    <property type="entry name" value="RESPONSE_REGULATORY"/>
    <property type="match status" value="1"/>
</dbReference>
<dbReference type="PANTHER" id="PTHR48111:SF50">
    <property type="entry name" value="KDP OPERON TRANSCRIPTIONAL REGULATORY PROTEIN KDPE"/>
    <property type="match status" value="1"/>
</dbReference>
<proteinExistence type="predicted"/>
<evidence type="ECO:0000256" key="2">
    <source>
        <dbReference type="ARBA" id="ARBA00023012"/>
    </source>
</evidence>
<dbReference type="InterPro" id="IPR036388">
    <property type="entry name" value="WH-like_DNA-bd_sf"/>
</dbReference>
<evidence type="ECO:0000256" key="5">
    <source>
        <dbReference type="ARBA" id="ARBA00023163"/>
    </source>
</evidence>
<dbReference type="AlphaFoldDB" id="A0A328VL47"/>
<dbReference type="Pfam" id="PF00486">
    <property type="entry name" value="Trans_reg_C"/>
    <property type="match status" value="1"/>
</dbReference>
<feature type="DNA-binding region" description="OmpR/PhoB-type" evidence="7">
    <location>
        <begin position="132"/>
        <end position="231"/>
    </location>
</feature>
<dbReference type="GO" id="GO:0005829">
    <property type="term" value="C:cytosol"/>
    <property type="evidence" value="ECO:0007669"/>
    <property type="project" value="TreeGrafter"/>
</dbReference>
<keyword evidence="5" id="KW-0804">Transcription</keyword>
<dbReference type="Proteomes" id="UP000248706">
    <property type="component" value="Unassembled WGS sequence"/>
</dbReference>
<name>A0A328VL47_9CHLR</name>